<dbReference type="CDD" id="cd06223">
    <property type="entry name" value="PRTases_typeI"/>
    <property type="match status" value="1"/>
</dbReference>
<evidence type="ECO:0000256" key="1">
    <source>
        <dbReference type="ARBA" id="ARBA00008007"/>
    </source>
</evidence>
<dbReference type="InterPro" id="IPR051910">
    <property type="entry name" value="ComF/GntX_DNA_util-trans"/>
</dbReference>
<dbReference type="InterPro" id="IPR029057">
    <property type="entry name" value="PRTase-like"/>
</dbReference>
<dbReference type="EMBL" id="WNJO01000007">
    <property type="protein sequence ID" value="MTV82416.1"/>
    <property type="molecule type" value="Genomic_DNA"/>
</dbReference>
<reference evidence="3 4" key="1">
    <citation type="submission" date="2019-11" db="EMBL/GenBank/DDBJ databases">
        <title>Lactobacillus sp. nov. CRM56-3, isolated from fermented tea leaves.</title>
        <authorList>
            <person name="Phuengjayaem S."/>
            <person name="Tanasupawat S."/>
        </authorList>
    </citation>
    <scope>NUCLEOTIDE SEQUENCE [LARGE SCALE GENOMIC DNA]</scope>
    <source>
        <strain evidence="3 4">CRM56-3</strain>
    </source>
</reference>
<evidence type="ECO:0000313" key="4">
    <source>
        <dbReference type="Proteomes" id="UP000466388"/>
    </source>
</evidence>
<protein>
    <submittedName>
        <fullName evidence="3">ComF family protein</fullName>
    </submittedName>
</protein>
<organism evidence="3 4">
    <name type="scientific">Secundilactobacillus folii</name>
    <dbReference type="NCBI Taxonomy" id="2678357"/>
    <lineage>
        <taxon>Bacteria</taxon>
        <taxon>Bacillati</taxon>
        <taxon>Bacillota</taxon>
        <taxon>Bacilli</taxon>
        <taxon>Lactobacillales</taxon>
        <taxon>Lactobacillaceae</taxon>
        <taxon>Secundilactobacillus</taxon>
    </lineage>
</organism>
<dbReference type="AlphaFoldDB" id="A0A7X2XY04"/>
<dbReference type="Proteomes" id="UP000466388">
    <property type="component" value="Unassembled WGS sequence"/>
</dbReference>
<dbReference type="PANTHER" id="PTHR47505">
    <property type="entry name" value="DNA UTILIZATION PROTEIN YHGH"/>
    <property type="match status" value="1"/>
</dbReference>
<evidence type="ECO:0000313" key="3">
    <source>
        <dbReference type="EMBL" id="MTV82416.1"/>
    </source>
</evidence>
<proteinExistence type="inferred from homology"/>
<dbReference type="InterPro" id="IPR000836">
    <property type="entry name" value="PRTase_dom"/>
</dbReference>
<sequence>MQTCLLCHRENLYQPTLWQLLNFQTVSQSPVCTGCWQTFEPIPADQACQGCGRRSAEKKCPDCQKWQADSSFSNRALYTYNAPLKRYMSQYKFNGDYRLRRVFQGQFQQAVKTLQADLIVPIPINQSTRKQRGFNQVLGFLEGVETLAGLATVQSDKSVPQSAKTRQQRLLTAQPFKLNVDEEVFRKKRVLLVDDIYTTGRTIRHAAELLIGAGAREVIGLTLAHG</sequence>
<comment type="caution">
    <text evidence="3">The sequence shown here is derived from an EMBL/GenBank/DDBJ whole genome shotgun (WGS) entry which is preliminary data.</text>
</comment>
<dbReference type="Gene3D" id="3.40.50.2020">
    <property type="match status" value="1"/>
</dbReference>
<evidence type="ECO:0000259" key="2">
    <source>
        <dbReference type="Pfam" id="PF00156"/>
    </source>
</evidence>
<dbReference type="Pfam" id="PF00156">
    <property type="entry name" value="Pribosyltran"/>
    <property type="match status" value="1"/>
</dbReference>
<keyword evidence="4" id="KW-1185">Reference proteome</keyword>
<accession>A0A7X2XY04</accession>
<dbReference type="RefSeq" id="WP_155431688.1">
    <property type="nucleotide sequence ID" value="NZ_WNJO01000007.1"/>
</dbReference>
<name>A0A7X2XY04_9LACO</name>
<gene>
    <name evidence="3" type="ORF">GM612_07085</name>
</gene>
<dbReference type="SUPFAM" id="SSF53271">
    <property type="entry name" value="PRTase-like"/>
    <property type="match status" value="1"/>
</dbReference>
<dbReference type="PANTHER" id="PTHR47505:SF1">
    <property type="entry name" value="DNA UTILIZATION PROTEIN YHGH"/>
    <property type="match status" value="1"/>
</dbReference>
<feature type="domain" description="Phosphoribosyltransferase" evidence="2">
    <location>
        <begin position="152"/>
        <end position="223"/>
    </location>
</feature>
<comment type="similarity">
    <text evidence="1">Belongs to the ComF/GntX family.</text>
</comment>